<gene>
    <name evidence="9" type="ORF">CEP52_010177</name>
</gene>
<keyword evidence="5 7" id="KW-0472">Membrane</keyword>
<evidence type="ECO:0000313" key="10">
    <source>
        <dbReference type="Proteomes" id="UP000287144"/>
    </source>
</evidence>
<feature type="transmembrane region" description="Helical" evidence="7">
    <location>
        <begin position="152"/>
        <end position="174"/>
    </location>
</feature>
<dbReference type="STRING" id="1325735.A0A428T9L3"/>
<dbReference type="EMBL" id="NKCK01000112">
    <property type="protein sequence ID" value="RSL98731.1"/>
    <property type="molecule type" value="Genomic_DNA"/>
</dbReference>
<dbReference type="InterPro" id="IPR039163">
    <property type="entry name" value="EMC7"/>
</dbReference>
<evidence type="ECO:0000256" key="3">
    <source>
        <dbReference type="ARBA" id="ARBA00022729"/>
    </source>
</evidence>
<evidence type="ECO:0000256" key="5">
    <source>
        <dbReference type="ARBA" id="ARBA00023136"/>
    </source>
</evidence>
<evidence type="ECO:0000256" key="6">
    <source>
        <dbReference type="SAM" id="MobiDB-lite"/>
    </source>
</evidence>
<evidence type="ECO:0000313" key="9">
    <source>
        <dbReference type="EMBL" id="RSL98731.1"/>
    </source>
</evidence>
<name>A0A428T9L3_9HYPO</name>
<dbReference type="GO" id="GO:0072546">
    <property type="term" value="C:EMC complex"/>
    <property type="evidence" value="ECO:0007669"/>
    <property type="project" value="TreeGrafter"/>
</dbReference>
<dbReference type="Pfam" id="PF09430">
    <property type="entry name" value="EMC7_beta-sandw"/>
    <property type="match status" value="1"/>
</dbReference>
<evidence type="ECO:0000256" key="7">
    <source>
        <dbReference type="SAM" id="Phobius"/>
    </source>
</evidence>
<keyword evidence="3" id="KW-0732">Signal</keyword>
<dbReference type="PANTHER" id="PTHR13605">
    <property type="entry name" value="ER MEMBRANE PROTEIN COMPLEX SUBUNIT 7"/>
    <property type="match status" value="1"/>
</dbReference>
<feature type="domain" description="ER membrane protein complex subunit 7 beta-sandwich" evidence="8">
    <location>
        <begin position="39"/>
        <end position="165"/>
    </location>
</feature>
<feature type="compositionally biased region" description="Gly residues" evidence="6">
    <location>
        <begin position="232"/>
        <end position="241"/>
    </location>
</feature>
<keyword evidence="2 7" id="KW-0812">Transmembrane</keyword>
<evidence type="ECO:0000256" key="1">
    <source>
        <dbReference type="ARBA" id="ARBA00004167"/>
    </source>
</evidence>
<proteinExistence type="predicted"/>
<dbReference type="PANTHER" id="PTHR13605:SF4">
    <property type="entry name" value="ER MEMBRANE PROTEIN COMPLEX SUBUNIT 7"/>
    <property type="match status" value="1"/>
</dbReference>
<evidence type="ECO:0000256" key="2">
    <source>
        <dbReference type="ARBA" id="ARBA00022692"/>
    </source>
</evidence>
<protein>
    <recommendedName>
        <fullName evidence="8">ER membrane protein complex subunit 7 beta-sandwich domain-containing protein</fullName>
    </recommendedName>
</protein>
<organism evidence="9 10">
    <name type="scientific">Fusarium oligoseptatum</name>
    <dbReference type="NCBI Taxonomy" id="2604345"/>
    <lineage>
        <taxon>Eukaryota</taxon>
        <taxon>Fungi</taxon>
        <taxon>Dikarya</taxon>
        <taxon>Ascomycota</taxon>
        <taxon>Pezizomycotina</taxon>
        <taxon>Sordariomycetes</taxon>
        <taxon>Hypocreomycetidae</taxon>
        <taxon>Hypocreales</taxon>
        <taxon>Nectriaceae</taxon>
        <taxon>Fusarium</taxon>
        <taxon>Fusarium solani species complex</taxon>
    </lineage>
</organism>
<sequence>MKKACVFTVPETGALLSAFISFALASDPLTLYLPAKPNPFTLPPSTHATLSSSGVHYSAPLSSANTFVFRNVTPGSYLADIHAPTDAFHPLRIDIQVVEGAEHDVVQAWETFRGNDWGNKGEVVPVKEGSKGRGFEVRAIGSKNYFMERPQFSVFTILKNPMILMALVSLVLLVGMPKLMDSMDPELRAEFEAQQKNSPMNAVMNAQASGENPLTSFDMAAYLAGSNKKEGGNSGNNGGGSSKNQGVRR</sequence>
<evidence type="ECO:0000259" key="8">
    <source>
        <dbReference type="Pfam" id="PF09430"/>
    </source>
</evidence>
<comment type="caution">
    <text evidence="9">The sequence shown here is derived from an EMBL/GenBank/DDBJ whole genome shotgun (WGS) entry which is preliminary data.</text>
</comment>
<keyword evidence="4 7" id="KW-1133">Transmembrane helix</keyword>
<feature type="region of interest" description="Disordered" evidence="6">
    <location>
        <begin position="225"/>
        <end position="249"/>
    </location>
</feature>
<comment type="subcellular location">
    <subcellularLocation>
        <location evidence="1">Membrane</location>
        <topology evidence="1">Single-pass membrane protein</topology>
    </subcellularLocation>
</comment>
<dbReference type="InterPro" id="IPR019008">
    <property type="entry name" value="Beta_sandwich_EMC7"/>
</dbReference>
<reference evidence="9 10" key="1">
    <citation type="submission" date="2017-06" db="EMBL/GenBank/DDBJ databases">
        <title>Comparative genomic analysis of Ambrosia Fusariam Clade fungi.</title>
        <authorList>
            <person name="Stajich J.E."/>
            <person name="Carrillo J."/>
            <person name="Kijimoto T."/>
            <person name="Eskalen A."/>
            <person name="O'Donnell K."/>
            <person name="Kasson M."/>
        </authorList>
    </citation>
    <scope>NUCLEOTIDE SEQUENCE [LARGE SCALE GENOMIC DNA]</scope>
    <source>
        <strain evidence="9 10">NRRL62579</strain>
    </source>
</reference>
<accession>A0A428T9L3</accession>
<keyword evidence="10" id="KW-1185">Reference proteome</keyword>
<dbReference type="AlphaFoldDB" id="A0A428T9L3"/>
<dbReference type="Proteomes" id="UP000287144">
    <property type="component" value="Unassembled WGS sequence"/>
</dbReference>
<evidence type="ECO:0000256" key="4">
    <source>
        <dbReference type="ARBA" id="ARBA00022989"/>
    </source>
</evidence>